<protein>
    <submittedName>
        <fullName evidence="8">Chaperone protein dnaJ 1, mitochondrial-like</fullName>
    </submittedName>
</protein>
<proteinExistence type="predicted"/>
<dbReference type="Proteomes" id="UP000189701">
    <property type="component" value="Unplaced"/>
</dbReference>
<reference evidence="8" key="2">
    <citation type="submission" date="2025-08" db="UniProtKB">
        <authorList>
            <consortium name="RefSeq"/>
        </authorList>
    </citation>
    <scope>IDENTIFICATION</scope>
    <source>
        <tissue evidence="8">Leaf</tissue>
    </source>
</reference>
<keyword evidence="5" id="KW-0812">Transmembrane</keyword>
<evidence type="ECO:0000256" key="1">
    <source>
        <dbReference type="ARBA" id="ARBA00022723"/>
    </source>
</evidence>
<sequence>MCSNCGGNGRIVTDHCRKCGGRGQVQSKRSIKVVVPPGVHDGATMQVRGEGNIDKKSSIAGDLYLIIHVRQKREIWRDGLNLYSKVDVDFTEAILGTVKKVTTVDGMKDLQIPPGCQPGEKIKMSKMGVPDMNRSSVRGDHLFLINVQIPKNLSDAERTLVEKLASLRATSKQYSVSSGGDSKGVARFWKPIKDFLRMGRSGRRFASIGTDTIVFWSLNRSLPSFPQITSLFAVFIGTCIFALVKVCCYKILQPKQSAKLKFLLHREIKEQ</sequence>
<dbReference type="Gene3D" id="2.10.230.10">
    <property type="entry name" value="Heat shock protein DnaJ, cysteine-rich domain"/>
    <property type="match status" value="1"/>
</dbReference>
<dbReference type="PANTHER" id="PTHR43096">
    <property type="entry name" value="DNAJ HOMOLOG 1, MITOCHONDRIAL-RELATED"/>
    <property type="match status" value="1"/>
</dbReference>
<dbReference type="CDD" id="cd10747">
    <property type="entry name" value="DnaJ_C"/>
    <property type="match status" value="1"/>
</dbReference>
<evidence type="ECO:0000313" key="7">
    <source>
        <dbReference type="Proteomes" id="UP000189701"/>
    </source>
</evidence>
<keyword evidence="2" id="KW-0677">Repeat</keyword>
<feature type="transmembrane region" description="Helical" evidence="5">
    <location>
        <begin position="231"/>
        <end position="252"/>
    </location>
</feature>
<evidence type="ECO:0000256" key="4">
    <source>
        <dbReference type="ARBA" id="ARBA00022833"/>
    </source>
</evidence>
<accession>A0A1U7XXM1</accession>
<keyword evidence="3" id="KW-0863">Zinc-finger</keyword>
<keyword evidence="4" id="KW-0862">Zinc</keyword>
<evidence type="ECO:0000259" key="6">
    <source>
        <dbReference type="Pfam" id="PF01556"/>
    </source>
</evidence>
<keyword evidence="7" id="KW-1185">Reference proteome</keyword>
<dbReference type="STRING" id="4096.A0A1U7XXM1"/>
<keyword evidence="5" id="KW-1133">Transmembrane helix</keyword>
<feature type="domain" description="Chaperone DnaJ C-terminal" evidence="6">
    <location>
        <begin position="25"/>
        <end position="150"/>
    </location>
</feature>
<evidence type="ECO:0000256" key="5">
    <source>
        <dbReference type="SAM" id="Phobius"/>
    </source>
</evidence>
<dbReference type="Gene3D" id="2.60.260.20">
    <property type="entry name" value="Urease metallochaperone UreE, N-terminal domain"/>
    <property type="match status" value="2"/>
</dbReference>
<organism evidence="7 8">
    <name type="scientific">Nicotiana sylvestris</name>
    <name type="common">Wood tobacco</name>
    <name type="synonym">South American tobacco</name>
    <dbReference type="NCBI Taxonomy" id="4096"/>
    <lineage>
        <taxon>Eukaryota</taxon>
        <taxon>Viridiplantae</taxon>
        <taxon>Streptophyta</taxon>
        <taxon>Embryophyta</taxon>
        <taxon>Tracheophyta</taxon>
        <taxon>Spermatophyta</taxon>
        <taxon>Magnoliopsida</taxon>
        <taxon>eudicotyledons</taxon>
        <taxon>Gunneridae</taxon>
        <taxon>Pentapetalae</taxon>
        <taxon>asterids</taxon>
        <taxon>lamiids</taxon>
        <taxon>Solanales</taxon>
        <taxon>Solanaceae</taxon>
        <taxon>Nicotianoideae</taxon>
        <taxon>Nicotianeae</taxon>
        <taxon>Nicotiana</taxon>
    </lineage>
</organism>
<dbReference type="InterPro" id="IPR002939">
    <property type="entry name" value="DnaJ_C"/>
</dbReference>
<reference evidence="7" key="1">
    <citation type="journal article" date="2013" name="Genome Biol.">
        <title>Reference genomes and transcriptomes of Nicotiana sylvestris and Nicotiana tomentosiformis.</title>
        <authorList>
            <person name="Sierro N."/>
            <person name="Battey J.N."/>
            <person name="Ouadi S."/>
            <person name="Bovet L."/>
            <person name="Goepfert S."/>
            <person name="Bakaher N."/>
            <person name="Peitsch M.C."/>
            <person name="Ivanov N.V."/>
        </authorList>
    </citation>
    <scope>NUCLEOTIDE SEQUENCE [LARGE SCALE GENOMIC DNA]</scope>
</reference>
<keyword evidence="1" id="KW-0479">Metal-binding</keyword>
<dbReference type="FunFam" id="2.60.260.20:FF:000005">
    <property type="entry name" value="Chaperone protein dnaJ 1, mitochondrial"/>
    <property type="match status" value="1"/>
</dbReference>
<gene>
    <name evidence="8" type="primary">LOC104238595</name>
</gene>
<dbReference type="Pfam" id="PF01556">
    <property type="entry name" value="DnaJ_C"/>
    <property type="match status" value="1"/>
</dbReference>
<dbReference type="GO" id="GO:0051082">
    <property type="term" value="F:unfolded protein binding"/>
    <property type="evidence" value="ECO:0007669"/>
    <property type="project" value="InterPro"/>
</dbReference>
<dbReference type="InterPro" id="IPR008971">
    <property type="entry name" value="HSP40/DnaJ_pept-bd"/>
</dbReference>
<evidence type="ECO:0000313" key="8">
    <source>
        <dbReference type="RefSeq" id="XP_009791295.1"/>
    </source>
</evidence>
<name>A0A1U7XXM1_NICSY</name>
<dbReference type="AlphaFoldDB" id="A0A1U7XXM1"/>
<dbReference type="RefSeq" id="XP_009791295.1">
    <property type="nucleotide sequence ID" value="XM_009792993.1"/>
</dbReference>
<evidence type="ECO:0000256" key="3">
    <source>
        <dbReference type="ARBA" id="ARBA00022771"/>
    </source>
</evidence>
<evidence type="ECO:0000256" key="2">
    <source>
        <dbReference type="ARBA" id="ARBA00022737"/>
    </source>
</evidence>
<keyword evidence="5" id="KW-0472">Membrane</keyword>
<dbReference type="SUPFAM" id="SSF49493">
    <property type="entry name" value="HSP40/DnaJ peptide-binding domain"/>
    <property type="match status" value="2"/>
</dbReference>
<dbReference type="PANTHER" id="PTHR43096:SF26">
    <property type="entry name" value="CR-TYPE DOMAIN-CONTAINING PROTEIN"/>
    <property type="match status" value="1"/>
</dbReference>
<dbReference type="GO" id="GO:0009535">
    <property type="term" value="C:chloroplast thylakoid membrane"/>
    <property type="evidence" value="ECO:0007669"/>
    <property type="project" value="TreeGrafter"/>
</dbReference>
<dbReference type="GO" id="GO:0008270">
    <property type="term" value="F:zinc ion binding"/>
    <property type="evidence" value="ECO:0007669"/>
    <property type="project" value="UniProtKB-KW"/>
</dbReference>
<dbReference type="GO" id="GO:0042026">
    <property type="term" value="P:protein refolding"/>
    <property type="evidence" value="ECO:0007669"/>
    <property type="project" value="TreeGrafter"/>
</dbReference>